<evidence type="ECO:0000256" key="5">
    <source>
        <dbReference type="ARBA" id="ARBA00022617"/>
    </source>
</evidence>
<evidence type="ECO:0000256" key="12">
    <source>
        <dbReference type="SAM" id="Phobius"/>
    </source>
</evidence>
<organism evidence="13 14">
    <name type="scientific">Cryptosporangium phraense</name>
    <dbReference type="NCBI Taxonomy" id="2593070"/>
    <lineage>
        <taxon>Bacteria</taxon>
        <taxon>Bacillati</taxon>
        <taxon>Actinomycetota</taxon>
        <taxon>Actinomycetes</taxon>
        <taxon>Cryptosporangiales</taxon>
        <taxon>Cryptosporangiaceae</taxon>
        <taxon>Cryptosporangium</taxon>
    </lineage>
</organism>
<feature type="transmembrane region" description="Helical" evidence="12">
    <location>
        <begin position="81"/>
        <end position="99"/>
    </location>
</feature>
<dbReference type="PIRSF" id="PIRSF000267">
    <property type="entry name" value="Cyt_oxidse_sub2"/>
    <property type="match status" value="1"/>
</dbReference>
<evidence type="ECO:0000256" key="7">
    <source>
        <dbReference type="ARBA" id="ARBA00022723"/>
    </source>
</evidence>
<feature type="transmembrane region" description="Helical" evidence="12">
    <location>
        <begin position="194"/>
        <end position="214"/>
    </location>
</feature>
<dbReference type="GO" id="GO:0046872">
    <property type="term" value="F:metal ion binding"/>
    <property type="evidence" value="ECO:0007669"/>
    <property type="project" value="UniProtKB-KW"/>
</dbReference>
<feature type="transmembrane region" description="Helical" evidence="12">
    <location>
        <begin position="119"/>
        <end position="141"/>
    </location>
</feature>
<evidence type="ECO:0000256" key="2">
    <source>
        <dbReference type="ARBA" id="ARBA00007543"/>
    </source>
</evidence>
<comment type="subcellular location">
    <subcellularLocation>
        <location evidence="1">Cell membrane</location>
        <topology evidence="1">Multi-pass membrane protein</topology>
    </subcellularLocation>
</comment>
<dbReference type="PANTHER" id="PTHR43141">
    <property type="entry name" value="CYTOCHROME BD2 SUBUNIT II"/>
    <property type="match status" value="1"/>
</dbReference>
<dbReference type="PANTHER" id="PTHR43141:SF5">
    <property type="entry name" value="CYTOCHROME BD-I UBIQUINOL OXIDASE SUBUNIT 2"/>
    <property type="match status" value="1"/>
</dbReference>
<keyword evidence="7" id="KW-0479">Metal-binding</keyword>
<feature type="transmembrane region" description="Helical" evidence="12">
    <location>
        <begin position="6"/>
        <end position="35"/>
    </location>
</feature>
<dbReference type="InterPro" id="IPR003317">
    <property type="entry name" value="Cyt-d_oxidase_su2"/>
</dbReference>
<evidence type="ECO:0000256" key="1">
    <source>
        <dbReference type="ARBA" id="ARBA00004651"/>
    </source>
</evidence>
<name>A0A545ALR7_9ACTN</name>
<evidence type="ECO:0000256" key="3">
    <source>
        <dbReference type="ARBA" id="ARBA00022448"/>
    </source>
</evidence>
<keyword evidence="14" id="KW-1185">Reference proteome</keyword>
<dbReference type="GO" id="GO:0016682">
    <property type="term" value="F:oxidoreductase activity, acting on diphenols and related substances as donors, oxygen as acceptor"/>
    <property type="evidence" value="ECO:0007669"/>
    <property type="project" value="TreeGrafter"/>
</dbReference>
<keyword evidence="3" id="KW-0813">Transport</keyword>
<evidence type="ECO:0000256" key="10">
    <source>
        <dbReference type="ARBA" id="ARBA00023004"/>
    </source>
</evidence>
<accession>A0A545ALR7</accession>
<dbReference type="NCBIfam" id="TIGR00203">
    <property type="entry name" value="cydB"/>
    <property type="match status" value="1"/>
</dbReference>
<sequence>MELTTVWFVVLAFLWTGYFFLEGFDFGVGTLLPVLGRDDTERRVLINTIGPVWDGNEVWVVAAVGATFAAFPEWYATLLSAFYLPMVLLLVALILRALAFEYRGKRTDPGWQRRWDRCIVFGSVVPAFVWGFVFGNLLGGLPIDADGEFTGSVFGLFTVAGLLGGLTTLTLSVLHGAAFVALKTHGEIRERARALAGRVLVVAVVVVVGALLFAPHGDAVTEGTAGGSVVALVAAGMANARGREGWAFLGTGAAIVLVAVTLFTLLFPAVVPSTLASANSLTTTNAAATPYTLRILSWAALAFTPLVLLYQSWTYWVFRKRIGVRDIPPSSGAALVSP</sequence>
<keyword evidence="5" id="KW-0349">Heme</keyword>
<dbReference type="Proteomes" id="UP000317982">
    <property type="component" value="Unassembled WGS sequence"/>
</dbReference>
<proteinExistence type="inferred from homology"/>
<keyword evidence="10" id="KW-0408">Iron</keyword>
<evidence type="ECO:0000313" key="13">
    <source>
        <dbReference type="EMBL" id="TQS42252.1"/>
    </source>
</evidence>
<comment type="similarity">
    <text evidence="2">Belongs to the cytochrome ubiquinol oxidase subunit 2 family.</text>
</comment>
<protein>
    <submittedName>
        <fullName evidence="13">Cytochrome d ubiquinol oxidase subunit II</fullName>
    </submittedName>
</protein>
<evidence type="ECO:0000256" key="11">
    <source>
        <dbReference type="ARBA" id="ARBA00023136"/>
    </source>
</evidence>
<dbReference type="AlphaFoldDB" id="A0A545ALR7"/>
<dbReference type="InParanoid" id="A0A545ALR7"/>
<comment type="caution">
    <text evidence="13">The sequence shown here is derived from an EMBL/GenBank/DDBJ whole genome shotgun (WGS) entry which is preliminary data.</text>
</comment>
<keyword evidence="4" id="KW-1003">Cell membrane</keyword>
<keyword evidence="6 12" id="KW-0812">Transmembrane</keyword>
<dbReference type="GO" id="GO:0070069">
    <property type="term" value="C:cytochrome complex"/>
    <property type="evidence" value="ECO:0007669"/>
    <property type="project" value="TreeGrafter"/>
</dbReference>
<dbReference type="FunCoup" id="A0A545ALR7">
    <property type="interactions" value="129"/>
</dbReference>
<reference evidence="13 14" key="1">
    <citation type="submission" date="2019-07" db="EMBL/GenBank/DDBJ databases">
        <title>Cryptosporangium phraense sp. nov., isolated from plant litter.</title>
        <authorList>
            <person name="Suriyachadkun C."/>
        </authorList>
    </citation>
    <scope>NUCLEOTIDE SEQUENCE [LARGE SCALE GENOMIC DNA]</scope>
    <source>
        <strain evidence="13 14">A-T 5661</strain>
    </source>
</reference>
<evidence type="ECO:0000256" key="9">
    <source>
        <dbReference type="ARBA" id="ARBA00022989"/>
    </source>
</evidence>
<keyword evidence="11 12" id="KW-0472">Membrane</keyword>
<feature type="transmembrane region" description="Helical" evidence="12">
    <location>
        <begin position="291"/>
        <end position="310"/>
    </location>
</feature>
<keyword evidence="9 12" id="KW-1133">Transmembrane helix</keyword>
<evidence type="ECO:0000256" key="4">
    <source>
        <dbReference type="ARBA" id="ARBA00022475"/>
    </source>
</evidence>
<feature type="transmembrane region" description="Helical" evidence="12">
    <location>
        <begin position="153"/>
        <end position="182"/>
    </location>
</feature>
<feature type="transmembrane region" description="Helical" evidence="12">
    <location>
        <begin position="220"/>
        <end position="239"/>
    </location>
</feature>
<evidence type="ECO:0000256" key="6">
    <source>
        <dbReference type="ARBA" id="ARBA00022692"/>
    </source>
</evidence>
<dbReference type="GO" id="GO:0009055">
    <property type="term" value="F:electron transfer activity"/>
    <property type="evidence" value="ECO:0007669"/>
    <property type="project" value="TreeGrafter"/>
</dbReference>
<dbReference type="EMBL" id="VIRS01000019">
    <property type="protein sequence ID" value="TQS42252.1"/>
    <property type="molecule type" value="Genomic_DNA"/>
</dbReference>
<dbReference type="GO" id="GO:0005886">
    <property type="term" value="C:plasma membrane"/>
    <property type="evidence" value="ECO:0007669"/>
    <property type="project" value="UniProtKB-SubCell"/>
</dbReference>
<dbReference type="GO" id="GO:0019646">
    <property type="term" value="P:aerobic electron transport chain"/>
    <property type="evidence" value="ECO:0007669"/>
    <property type="project" value="TreeGrafter"/>
</dbReference>
<gene>
    <name evidence="13" type="primary">cydB</name>
    <name evidence="13" type="ORF">FL583_25290</name>
</gene>
<dbReference type="OrthoDB" id="9776710at2"/>
<evidence type="ECO:0000313" key="14">
    <source>
        <dbReference type="Proteomes" id="UP000317982"/>
    </source>
</evidence>
<dbReference type="Pfam" id="PF02322">
    <property type="entry name" value="Cyt_bd_oxida_II"/>
    <property type="match status" value="1"/>
</dbReference>
<feature type="transmembrane region" description="Helical" evidence="12">
    <location>
        <begin position="246"/>
        <end position="271"/>
    </location>
</feature>
<evidence type="ECO:0000256" key="8">
    <source>
        <dbReference type="ARBA" id="ARBA00022982"/>
    </source>
</evidence>
<dbReference type="RefSeq" id="WP_142707309.1">
    <property type="nucleotide sequence ID" value="NZ_VIRS01000019.1"/>
</dbReference>
<keyword evidence="8" id="KW-0249">Electron transport</keyword>